<accession>A0A8E2AMR1</accession>
<keyword evidence="1" id="KW-1133">Transmembrane helix</keyword>
<evidence type="ECO:0000313" key="3">
    <source>
        <dbReference type="Proteomes" id="UP000250043"/>
    </source>
</evidence>
<dbReference type="Proteomes" id="UP000250043">
    <property type="component" value="Unassembled WGS sequence"/>
</dbReference>
<evidence type="ECO:0000313" key="2">
    <source>
        <dbReference type="EMBL" id="OCH87068.1"/>
    </source>
</evidence>
<feature type="transmembrane region" description="Helical" evidence="1">
    <location>
        <begin position="29"/>
        <end position="52"/>
    </location>
</feature>
<gene>
    <name evidence="2" type="ORF">OBBRIDRAFT_183228</name>
</gene>
<keyword evidence="1" id="KW-0812">Transmembrane</keyword>
<dbReference type="EMBL" id="KV722500">
    <property type="protein sequence ID" value="OCH87068.1"/>
    <property type="molecule type" value="Genomic_DNA"/>
</dbReference>
<name>A0A8E2AMR1_9APHY</name>
<reference evidence="2 3" key="1">
    <citation type="submission" date="2016-07" db="EMBL/GenBank/DDBJ databases">
        <title>Draft genome of the white-rot fungus Obba rivulosa 3A-2.</title>
        <authorList>
            <consortium name="DOE Joint Genome Institute"/>
            <person name="Miettinen O."/>
            <person name="Riley R."/>
            <person name="Acob R."/>
            <person name="Barry K."/>
            <person name="Cullen D."/>
            <person name="De Vries R."/>
            <person name="Hainaut M."/>
            <person name="Hatakka A."/>
            <person name="Henrissat B."/>
            <person name="Hilden K."/>
            <person name="Kuo R."/>
            <person name="Labutti K."/>
            <person name="Lipzen A."/>
            <person name="Makela M.R."/>
            <person name="Sandor L."/>
            <person name="Spatafora J.W."/>
            <person name="Grigoriev I.V."/>
            <person name="Hibbett D.S."/>
        </authorList>
    </citation>
    <scope>NUCLEOTIDE SEQUENCE [LARGE SCALE GENOMIC DNA]</scope>
    <source>
        <strain evidence="2 3">3A-2</strain>
    </source>
</reference>
<evidence type="ECO:0000256" key="1">
    <source>
        <dbReference type="SAM" id="Phobius"/>
    </source>
</evidence>
<sequence>MKTYAIYREAARNNVKTPLMALFLEDGTLYFIMLLSLNLLSVIGRITNIFIFTQSDFITPISSIITTHFLLNLRQLGAAPPDDSTNTTLAFASVQEGGQASSWRSRLSFNTSFVDNMGEDLVHTFDLSSSTHGVVPIEESNNEGYELVIPSSRVSAEDDLT</sequence>
<dbReference type="OrthoDB" id="2804213at2759"/>
<organism evidence="2 3">
    <name type="scientific">Obba rivulosa</name>
    <dbReference type="NCBI Taxonomy" id="1052685"/>
    <lineage>
        <taxon>Eukaryota</taxon>
        <taxon>Fungi</taxon>
        <taxon>Dikarya</taxon>
        <taxon>Basidiomycota</taxon>
        <taxon>Agaricomycotina</taxon>
        <taxon>Agaricomycetes</taxon>
        <taxon>Polyporales</taxon>
        <taxon>Gelatoporiaceae</taxon>
        <taxon>Obba</taxon>
    </lineage>
</organism>
<protein>
    <submittedName>
        <fullName evidence="2">Uncharacterized protein</fullName>
    </submittedName>
</protein>
<keyword evidence="1" id="KW-0472">Membrane</keyword>
<dbReference type="AlphaFoldDB" id="A0A8E2AMR1"/>
<keyword evidence="3" id="KW-1185">Reference proteome</keyword>
<proteinExistence type="predicted"/>